<dbReference type="Pfam" id="PF00903">
    <property type="entry name" value="Glyoxalase"/>
    <property type="match status" value="2"/>
</dbReference>
<dbReference type="AlphaFoldDB" id="A0A6G0XRZ2"/>
<evidence type="ECO:0000313" key="14">
    <source>
        <dbReference type="EMBL" id="KAF0743130.1"/>
    </source>
</evidence>
<dbReference type="InterPro" id="IPR029068">
    <property type="entry name" value="Glyas_Bleomycin-R_OHBP_Dase"/>
</dbReference>
<comment type="cofactor">
    <cofactor evidence="12">
        <name>Zn(2+)</name>
        <dbReference type="ChEBI" id="CHEBI:29105"/>
    </cofactor>
    <text evidence="12">Binds 1 zinc ion per subunit. In the homodimer, two zinc ions are bound between subunits.</text>
</comment>
<evidence type="ECO:0000256" key="9">
    <source>
        <dbReference type="ARBA" id="ARBA00032460"/>
    </source>
</evidence>
<evidence type="ECO:0000313" key="15">
    <source>
        <dbReference type="Proteomes" id="UP000481153"/>
    </source>
</evidence>
<dbReference type="Proteomes" id="UP000481153">
    <property type="component" value="Unassembled WGS sequence"/>
</dbReference>
<keyword evidence="5 12" id="KW-0862">Zinc</keyword>
<dbReference type="GO" id="GO:0046872">
    <property type="term" value="F:metal ion binding"/>
    <property type="evidence" value="ECO:0007669"/>
    <property type="project" value="UniProtKB-KW"/>
</dbReference>
<dbReference type="EMBL" id="VJMJ01000022">
    <property type="protein sequence ID" value="KAF0743130.1"/>
    <property type="molecule type" value="Genomic_DNA"/>
</dbReference>
<protein>
    <recommendedName>
        <fullName evidence="3">lactoylglutathione lyase</fullName>
        <ecNumber evidence="3">4.4.1.5</ecNumber>
    </recommendedName>
    <alternativeName>
        <fullName evidence="8">Aldoketomutase</fullName>
    </alternativeName>
    <alternativeName>
        <fullName evidence="7">Ketone-aldehyde mutase</fullName>
    </alternativeName>
    <alternativeName>
        <fullName evidence="9">Methylglyoxalase</fullName>
    </alternativeName>
    <alternativeName>
        <fullName evidence="10">S-D-lactoylglutathione methylglyoxal lyase</fullName>
    </alternativeName>
</protein>
<feature type="binding site" evidence="12">
    <location>
        <position position="300"/>
    </location>
    <ligand>
        <name>Zn(2+)</name>
        <dbReference type="ChEBI" id="CHEBI:29105"/>
        <note>ligand shared between dimeric partners</note>
    </ligand>
</feature>
<evidence type="ECO:0000256" key="3">
    <source>
        <dbReference type="ARBA" id="ARBA00012081"/>
    </source>
</evidence>
<evidence type="ECO:0000256" key="8">
    <source>
        <dbReference type="ARBA" id="ARBA00030892"/>
    </source>
</evidence>
<dbReference type="PANTHER" id="PTHR10374:SF30">
    <property type="entry name" value="LACTOYLGLUTATHIONE LYASE"/>
    <property type="match status" value="1"/>
</dbReference>
<feature type="domain" description="VOC" evidence="13">
    <location>
        <begin position="163"/>
        <end position="304"/>
    </location>
</feature>
<evidence type="ECO:0000256" key="10">
    <source>
        <dbReference type="ARBA" id="ARBA00033298"/>
    </source>
</evidence>
<dbReference type="InterPro" id="IPR004361">
    <property type="entry name" value="Glyoxalase_1"/>
</dbReference>
<evidence type="ECO:0000256" key="2">
    <source>
        <dbReference type="ARBA" id="ARBA00010363"/>
    </source>
</evidence>
<dbReference type="InterPro" id="IPR018146">
    <property type="entry name" value="Glyoxalase_1_CS"/>
</dbReference>
<dbReference type="CDD" id="cd07233">
    <property type="entry name" value="GlxI_Zn"/>
    <property type="match status" value="1"/>
</dbReference>
<feature type="active site" description="Proton donor/acceptor" evidence="11">
    <location>
        <position position="300"/>
    </location>
</feature>
<dbReference type="PANTHER" id="PTHR10374">
    <property type="entry name" value="LACTOYLGLUTATHIONE LYASE GLYOXALASE I"/>
    <property type="match status" value="1"/>
</dbReference>
<organism evidence="14 15">
    <name type="scientific">Aphanomyces euteiches</name>
    <dbReference type="NCBI Taxonomy" id="100861"/>
    <lineage>
        <taxon>Eukaryota</taxon>
        <taxon>Sar</taxon>
        <taxon>Stramenopiles</taxon>
        <taxon>Oomycota</taxon>
        <taxon>Saprolegniomycetes</taxon>
        <taxon>Saprolegniales</taxon>
        <taxon>Verrucalvaceae</taxon>
        <taxon>Aphanomyces</taxon>
    </lineage>
</organism>
<comment type="caution">
    <text evidence="14">The sequence shown here is derived from an EMBL/GenBank/DDBJ whole genome shotgun (WGS) entry which is preliminary data.</text>
</comment>
<evidence type="ECO:0000259" key="13">
    <source>
        <dbReference type="PROSITE" id="PS51819"/>
    </source>
</evidence>
<dbReference type="Gene3D" id="3.10.180.10">
    <property type="entry name" value="2,3-Dihydroxybiphenyl 1,2-Dioxygenase, domain 1"/>
    <property type="match status" value="2"/>
</dbReference>
<dbReference type="VEuPathDB" id="FungiDB:AeMF1_015829"/>
<dbReference type="InterPro" id="IPR037523">
    <property type="entry name" value="VOC_core"/>
</dbReference>
<dbReference type="NCBIfam" id="TIGR00068">
    <property type="entry name" value="glyox_I"/>
    <property type="match status" value="1"/>
</dbReference>
<feature type="domain" description="VOC" evidence="13">
    <location>
        <begin position="13"/>
        <end position="165"/>
    </location>
</feature>
<comment type="pathway">
    <text evidence="1">Secondary metabolite metabolism; methylglyoxal degradation; (R)-lactate from methylglyoxal: step 1/2.</text>
</comment>
<reference evidence="14 15" key="1">
    <citation type="submission" date="2019-07" db="EMBL/GenBank/DDBJ databases">
        <title>Genomics analysis of Aphanomyces spp. identifies a new class of oomycete effector associated with host adaptation.</title>
        <authorList>
            <person name="Gaulin E."/>
        </authorList>
    </citation>
    <scope>NUCLEOTIDE SEQUENCE [LARGE SCALE GENOMIC DNA]</scope>
    <source>
        <strain evidence="14 15">ATCC 201684</strain>
    </source>
</reference>
<evidence type="ECO:0000256" key="1">
    <source>
        <dbReference type="ARBA" id="ARBA00005008"/>
    </source>
</evidence>
<evidence type="ECO:0000256" key="4">
    <source>
        <dbReference type="ARBA" id="ARBA00022723"/>
    </source>
</evidence>
<accession>A0A6G0XRZ2</accession>
<gene>
    <name evidence="14" type="ORF">Ae201684_002186</name>
</gene>
<keyword evidence="4 12" id="KW-0479">Metal-binding</keyword>
<dbReference type="GO" id="GO:0004462">
    <property type="term" value="F:lactoylglutathione lyase activity"/>
    <property type="evidence" value="ECO:0007669"/>
    <property type="project" value="UniProtKB-EC"/>
</dbReference>
<evidence type="ECO:0000256" key="11">
    <source>
        <dbReference type="PIRSR" id="PIRSR604361-1"/>
    </source>
</evidence>
<dbReference type="PROSITE" id="PS00934">
    <property type="entry name" value="GLYOXALASE_I_1"/>
    <property type="match status" value="1"/>
</dbReference>
<dbReference type="SUPFAM" id="SSF54593">
    <property type="entry name" value="Glyoxalase/Bleomycin resistance protein/Dihydroxybiphenyl dioxygenase"/>
    <property type="match status" value="2"/>
</dbReference>
<comment type="similarity">
    <text evidence="2">Belongs to the glyoxalase I family.</text>
</comment>
<dbReference type="EC" id="4.4.1.5" evidence="3"/>
<evidence type="ECO:0000256" key="6">
    <source>
        <dbReference type="ARBA" id="ARBA00023239"/>
    </source>
</evidence>
<dbReference type="InterPro" id="IPR004360">
    <property type="entry name" value="Glyas_Fos-R_dOase_dom"/>
</dbReference>
<dbReference type="PROSITE" id="PS51819">
    <property type="entry name" value="VOC"/>
    <property type="match status" value="2"/>
</dbReference>
<evidence type="ECO:0000256" key="7">
    <source>
        <dbReference type="ARBA" id="ARBA00030291"/>
    </source>
</evidence>
<name>A0A6G0XRZ2_9STRA</name>
<feature type="binding site" evidence="12">
    <location>
        <position position="227"/>
    </location>
    <ligand>
        <name>Zn(2+)</name>
        <dbReference type="ChEBI" id="CHEBI:29105"/>
        <note>ligand shared between dimeric partners</note>
    </ligand>
</feature>
<sequence>MSQRLAQALRNISLNQTMIRVKDPVKSLAFYERHFQLALAHQAHFSDFSLYFMVSLPTSTLTDDKKNAEYINGGEYGVTLELTHNHGTEKDPNFAYHPGNTEPLGFGQLGFAVPAGGLAAAKASLEQDGHGVTLDNAKLLTHDPDGYEILVSERPGDVKANISWHHTTLRVKDAQASLDFYQNMLGFSLINTQRNDKKGYTSYYLGTTTTAPLSDTELASQLGTVVELRHYDGTESREDFKYHNGNAEPRGFGHLAVMVNDVYESCDAWEELGVRFQKKPNDGRMKGLAFILDPDNYWIEVIRRGGRVEGL</sequence>
<feature type="binding site" evidence="12">
    <location>
        <position position="254"/>
    </location>
    <ligand>
        <name>Zn(2+)</name>
        <dbReference type="ChEBI" id="CHEBI:29105"/>
        <note>ligand shared between dimeric partners</note>
    </ligand>
</feature>
<evidence type="ECO:0000256" key="5">
    <source>
        <dbReference type="ARBA" id="ARBA00022833"/>
    </source>
</evidence>
<evidence type="ECO:0000256" key="12">
    <source>
        <dbReference type="PIRSR" id="PIRSR604361-3"/>
    </source>
</evidence>
<proteinExistence type="inferred from homology"/>
<keyword evidence="6" id="KW-0456">Lyase</keyword>
<keyword evidence="15" id="KW-1185">Reference proteome</keyword>